<dbReference type="SMART" id="SM00388">
    <property type="entry name" value="HisKA"/>
    <property type="match status" value="1"/>
</dbReference>
<evidence type="ECO:0000259" key="14">
    <source>
        <dbReference type="PROSITE" id="PS50110"/>
    </source>
</evidence>
<dbReference type="Proteomes" id="UP000295729">
    <property type="component" value="Unassembled WGS sequence"/>
</dbReference>
<dbReference type="Pfam" id="PF00512">
    <property type="entry name" value="HisKA"/>
    <property type="match status" value="1"/>
</dbReference>
<dbReference type="EMBL" id="SNZA01000001">
    <property type="protein sequence ID" value="TDR15359.1"/>
    <property type="molecule type" value="Genomic_DNA"/>
</dbReference>
<evidence type="ECO:0000256" key="3">
    <source>
        <dbReference type="ARBA" id="ARBA00022553"/>
    </source>
</evidence>
<dbReference type="PANTHER" id="PTHR45339:SF1">
    <property type="entry name" value="HYBRID SIGNAL TRANSDUCTION HISTIDINE KINASE J"/>
    <property type="match status" value="1"/>
</dbReference>
<evidence type="ECO:0000256" key="4">
    <source>
        <dbReference type="ARBA" id="ARBA00022679"/>
    </source>
</evidence>
<evidence type="ECO:0000256" key="8">
    <source>
        <dbReference type="ARBA" id="ARBA00023012"/>
    </source>
</evidence>
<dbReference type="RefSeq" id="WP_133559978.1">
    <property type="nucleotide sequence ID" value="NZ_SNZA01000001.1"/>
</dbReference>
<dbReference type="SUPFAM" id="SSF47384">
    <property type="entry name" value="Homodimeric domain of signal transducing histidine kinase"/>
    <property type="match status" value="1"/>
</dbReference>
<keyword evidence="4" id="KW-0808">Transferase</keyword>
<dbReference type="InterPro" id="IPR001789">
    <property type="entry name" value="Sig_transdc_resp-reg_receiver"/>
</dbReference>
<comment type="subunit">
    <text evidence="9">At low DSF concentrations, interacts with RpfF.</text>
</comment>
<evidence type="ECO:0000256" key="10">
    <source>
        <dbReference type="ARBA" id="ARBA00068150"/>
    </source>
</evidence>
<organism evidence="15 16">
    <name type="scientific">Marinomonas communis</name>
    <dbReference type="NCBI Taxonomy" id="28254"/>
    <lineage>
        <taxon>Bacteria</taxon>
        <taxon>Pseudomonadati</taxon>
        <taxon>Pseudomonadota</taxon>
        <taxon>Gammaproteobacteria</taxon>
        <taxon>Oceanospirillales</taxon>
        <taxon>Oceanospirillaceae</taxon>
        <taxon>Marinomonas</taxon>
    </lineage>
</organism>
<dbReference type="Gene3D" id="1.10.287.130">
    <property type="match status" value="1"/>
</dbReference>
<dbReference type="CDD" id="cd16922">
    <property type="entry name" value="HATPase_EvgS-ArcB-TorS-like"/>
    <property type="match status" value="1"/>
</dbReference>
<evidence type="ECO:0000313" key="15">
    <source>
        <dbReference type="EMBL" id="TDR15359.1"/>
    </source>
</evidence>
<dbReference type="PROSITE" id="PS51257">
    <property type="entry name" value="PROKAR_LIPOPROTEIN"/>
    <property type="match status" value="1"/>
</dbReference>
<accession>A0A4R6XBA2</accession>
<dbReference type="Pfam" id="PF02518">
    <property type="entry name" value="HATPase_c"/>
    <property type="match status" value="1"/>
</dbReference>
<dbReference type="EC" id="2.7.13.3" evidence="2"/>
<dbReference type="InterPro" id="IPR003594">
    <property type="entry name" value="HATPase_dom"/>
</dbReference>
<keyword evidence="6 15" id="KW-0418">Kinase</keyword>
<dbReference type="SMART" id="SM01358">
    <property type="entry name" value="HBM"/>
    <property type="match status" value="1"/>
</dbReference>
<dbReference type="FunFam" id="1.10.287.130:FF:000002">
    <property type="entry name" value="Two-component osmosensing histidine kinase"/>
    <property type="match status" value="1"/>
</dbReference>
<dbReference type="FunFam" id="3.30.565.10:FF:000010">
    <property type="entry name" value="Sensor histidine kinase RcsC"/>
    <property type="match status" value="1"/>
</dbReference>
<dbReference type="PANTHER" id="PTHR45339">
    <property type="entry name" value="HYBRID SIGNAL TRANSDUCTION HISTIDINE KINASE J"/>
    <property type="match status" value="1"/>
</dbReference>
<dbReference type="InterPro" id="IPR036097">
    <property type="entry name" value="HisK_dim/P_sf"/>
</dbReference>
<evidence type="ECO:0000256" key="6">
    <source>
        <dbReference type="ARBA" id="ARBA00022777"/>
    </source>
</evidence>
<dbReference type="SUPFAM" id="SSF55874">
    <property type="entry name" value="ATPase domain of HSP90 chaperone/DNA topoisomerase II/histidine kinase"/>
    <property type="match status" value="1"/>
</dbReference>
<evidence type="ECO:0000256" key="12">
    <source>
        <dbReference type="SAM" id="Phobius"/>
    </source>
</evidence>
<dbReference type="PROSITE" id="PS50110">
    <property type="entry name" value="RESPONSE_REGULATORY"/>
    <property type="match status" value="1"/>
</dbReference>
<dbReference type="OrthoDB" id="6724607at2"/>
<comment type="catalytic activity">
    <reaction evidence="1">
        <text>ATP + protein L-histidine = ADP + protein N-phospho-L-histidine.</text>
        <dbReference type="EC" id="2.7.13.3"/>
    </reaction>
</comment>
<dbReference type="GO" id="GO:0000155">
    <property type="term" value="F:phosphorelay sensor kinase activity"/>
    <property type="evidence" value="ECO:0007669"/>
    <property type="project" value="InterPro"/>
</dbReference>
<dbReference type="InterPro" id="IPR004358">
    <property type="entry name" value="Sig_transdc_His_kin-like_C"/>
</dbReference>
<protein>
    <recommendedName>
        <fullName evidence="10">Sensory/regulatory protein RpfC</fullName>
        <ecNumber evidence="2">2.7.13.3</ecNumber>
    </recommendedName>
</protein>
<dbReference type="Pfam" id="PF00072">
    <property type="entry name" value="Response_reg"/>
    <property type="match status" value="1"/>
</dbReference>
<dbReference type="Gene3D" id="6.10.340.10">
    <property type="match status" value="1"/>
</dbReference>
<evidence type="ECO:0000256" key="9">
    <source>
        <dbReference type="ARBA" id="ARBA00064003"/>
    </source>
</evidence>
<evidence type="ECO:0000256" key="11">
    <source>
        <dbReference type="PROSITE-ProRule" id="PRU00169"/>
    </source>
</evidence>
<evidence type="ECO:0000313" key="16">
    <source>
        <dbReference type="Proteomes" id="UP000295729"/>
    </source>
</evidence>
<dbReference type="SMART" id="SM00387">
    <property type="entry name" value="HATPase_c"/>
    <property type="match status" value="1"/>
</dbReference>
<dbReference type="SMART" id="SM00448">
    <property type="entry name" value="REC"/>
    <property type="match status" value="1"/>
</dbReference>
<dbReference type="CDD" id="cd06225">
    <property type="entry name" value="HAMP"/>
    <property type="match status" value="1"/>
</dbReference>
<dbReference type="CDD" id="cd17546">
    <property type="entry name" value="REC_hyHK_CKI1_RcsC-like"/>
    <property type="match status" value="1"/>
</dbReference>
<feature type="domain" description="Histidine kinase" evidence="13">
    <location>
        <begin position="380"/>
        <end position="600"/>
    </location>
</feature>
<keyword evidence="3 11" id="KW-0597">Phosphoprotein</keyword>
<evidence type="ECO:0000256" key="2">
    <source>
        <dbReference type="ARBA" id="ARBA00012438"/>
    </source>
</evidence>
<name>A0A4R6XBA2_9GAMM</name>
<dbReference type="InterPro" id="IPR011006">
    <property type="entry name" value="CheY-like_superfamily"/>
</dbReference>
<keyword evidence="5" id="KW-0547">Nucleotide-binding</keyword>
<proteinExistence type="predicted"/>
<dbReference type="InterPro" id="IPR003661">
    <property type="entry name" value="HisK_dim/P_dom"/>
</dbReference>
<dbReference type="InterPro" id="IPR036890">
    <property type="entry name" value="HATPase_C_sf"/>
</dbReference>
<evidence type="ECO:0000259" key="13">
    <source>
        <dbReference type="PROSITE" id="PS50109"/>
    </source>
</evidence>
<feature type="modified residue" description="4-aspartylphosphate" evidence="11">
    <location>
        <position position="676"/>
    </location>
</feature>
<keyword evidence="16" id="KW-1185">Reference proteome</keyword>
<keyword evidence="7" id="KW-0067">ATP-binding</keyword>
<dbReference type="AlphaFoldDB" id="A0A4R6XBA2"/>
<dbReference type="PRINTS" id="PR00344">
    <property type="entry name" value="BCTRLSENSOR"/>
</dbReference>
<gene>
    <name evidence="15" type="ORF">C8D85_0722</name>
</gene>
<comment type="caution">
    <text evidence="15">The sequence shown here is derived from an EMBL/GenBank/DDBJ whole genome shotgun (WGS) entry which is preliminary data.</text>
</comment>
<evidence type="ECO:0000256" key="5">
    <source>
        <dbReference type="ARBA" id="ARBA00022741"/>
    </source>
</evidence>
<feature type="domain" description="Response regulatory" evidence="14">
    <location>
        <begin position="626"/>
        <end position="743"/>
    </location>
</feature>
<evidence type="ECO:0000256" key="7">
    <source>
        <dbReference type="ARBA" id="ARBA00022840"/>
    </source>
</evidence>
<dbReference type="GO" id="GO:0005524">
    <property type="term" value="F:ATP binding"/>
    <property type="evidence" value="ECO:0007669"/>
    <property type="project" value="UniProtKB-KW"/>
</dbReference>
<dbReference type="InterPro" id="IPR032255">
    <property type="entry name" value="HBM"/>
</dbReference>
<dbReference type="CDD" id="cd00082">
    <property type="entry name" value="HisKA"/>
    <property type="match status" value="1"/>
</dbReference>
<dbReference type="Gene3D" id="3.40.50.2300">
    <property type="match status" value="1"/>
</dbReference>
<keyword evidence="12" id="KW-0472">Membrane</keyword>
<evidence type="ECO:0000256" key="1">
    <source>
        <dbReference type="ARBA" id="ARBA00000085"/>
    </source>
</evidence>
<dbReference type="SUPFAM" id="SSF158472">
    <property type="entry name" value="HAMP domain-like"/>
    <property type="match status" value="1"/>
</dbReference>
<feature type="transmembrane region" description="Helical" evidence="12">
    <location>
        <begin position="12"/>
        <end position="30"/>
    </location>
</feature>
<sequence>MSFIARSIAAKIALSFSFVVVTLVACYIVMDKRLETIATAMINVTDISSYTTSIVRINKEIFEIQRDISVYSMTGSDAVFGKINETFKDVKARISALERANSSIEEETYIKKLSVLTERIGGNLEVLAPLYKSRSEMIDVVLEDIYQSAIIHLNALSDYSVNPEVKLEVLEVSNSWHTLHRSAWLFLTKKDYSKKQQVYSLLQQISLYNRNLSGEDFENLNTLLTSYKTSFAKAVQVNRNYLNLVNVVMAGDANEFGELSNILRELSLDRLKSIKEVGDESILTTKSILNLLSLAIVLYLLVLAWFFHVHITKAIARLTGSFSRFLNSDLSAPIHHTKRTDEIGVLAQAASRFRDMSIDLEKEKKAAEHTSKVKSEFLANMSHEIRTPMNGVLGMAAQLQETDLSEKQKEMLDVITSSGQSLLVVINDILDLSKIEANKIDLEKQPIDLEKMFRTLEFFFKKQALDKGVKLSFAVPDQRVVFLGDETRLKQVLINILGNAIKFTDNGEVVVNAKAVIQANKKVSLLFSITDTGIGIEAEYLDRLFDAFSQADTSITRKFGGTGLGLTITSKLLKLMGSELKVDSQVGCGSKFYFEMEAEVSNQEETISDEPYKTPTTETFDYSQLKVLVAEDNKTNQIVIKGLLSKLNVGSIVVAEDGERAIEQCLEHEFDLIFMDMQMPVKDGLQATLEIKSLNKNNQTPVIALTANVFEEDRKRCAEVGMCDFLGKPINLSQLEGILIKWAR</sequence>
<keyword evidence="12" id="KW-1133">Transmembrane helix</keyword>
<dbReference type="Gene3D" id="3.30.565.10">
    <property type="entry name" value="Histidine kinase-like ATPase, C-terminal domain"/>
    <property type="match status" value="1"/>
</dbReference>
<dbReference type="PROSITE" id="PS50109">
    <property type="entry name" value="HIS_KIN"/>
    <property type="match status" value="1"/>
</dbReference>
<keyword evidence="12" id="KW-0812">Transmembrane</keyword>
<feature type="transmembrane region" description="Helical" evidence="12">
    <location>
        <begin position="288"/>
        <end position="307"/>
    </location>
</feature>
<reference evidence="15 16" key="1">
    <citation type="submission" date="2019-03" db="EMBL/GenBank/DDBJ databases">
        <title>Genomic Encyclopedia of Type Strains, Phase IV (KMG-IV): sequencing the most valuable type-strain genomes for metagenomic binning, comparative biology and taxonomic classification.</title>
        <authorList>
            <person name="Goeker M."/>
        </authorList>
    </citation>
    <scope>NUCLEOTIDE SEQUENCE [LARGE SCALE GENOMIC DNA]</scope>
    <source>
        <strain evidence="15 16">DSM 5604</strain>
    </source>
</reference>
<dbReference type="InterPro" id="IPR005467">
    <property type="entry name" value="His_kinase_dom"/>
</dbReference>
<keyword evidence="8" id="KW-0902">Two-component regulatory system</keyword>
<dbReference type="SUPFAM" id="SSF52172">
    <property type="entry name" value="CheY-like"/>
    <property type="match status" value="1"/>
</dbReference>